<dbReference type="Proteomes" id="UP000003953">
    <property type="component" value="Unassembled WGS sequence"/>
</dbReference>
<dbReference type="EMBL" id="DS990441">
    <property type="protein sequence ID" value="EEQ63001.1"/>
    <property type="molecule type" value="Genomic_DNA"/>
</dbReference>
<dbReference type="HOGENOM" id="CLU_3118545_0_0_7"/>
<accession>C5EXJ0</accession>
<sequence length="50" mass="6041">MLLITHNKSYNILYFMQVKSINIHNFNLAKLNFRYTQRLSSNPKSIILWL</sequence>
<gene>
    <name evidence="1" type="ORF">HPMG_00458</name>
</gene>
<name>C5EXJ0_9HELI</name>
<reference evidence="2" key="1">
    <citation type="journal article" date="2014" name="Genome Announc.">
        <title>Draft genome sequences of six enterohepatic helicobacter species isolated from humans and one from rhesus macaques.</title>
        <authorList>
            <person name="Shen Z."/>
            <person name="Sheh A."/>
            <person name="Young S.K."/>
            <person name="Abouelliel A."/>
            <person name="Ward D.V."/>
            <person name="Earl A.M."/>
            <person name="Fox J.G."/>
        </authorList>
    </citation>
    <scope>NUCLEOTIDE SEQUENCE [LARGE SCALE GENOMIC DNA]</scope>
    <source>
        <strain evidence="2">MIT 98-5489</strain>
    </source>
</reference>
<keyword evidence="2" id="KW-1185">Reference proteome</keyword>
<evidence type="ECO:0000313" key="1">
    <source>
        <dbReference type="EMBL" id="EEQ63001.1"/>
    </source>
</evidence>
<evidence type="ECO:0000313" key="2">
    <source>
        <dbReference type="Proteomes" id="UP000003953"/>
    </source>
</evidence>
<proteinExistence type="predicted"/>
<dbReference type="AlphaFoldDB" id="C5EXJ0"/>
<organism evidence="1 2">
    <name type="scientific">Helicobacter pullorum MIT 98-5489</name>
    <dbReference type="NCBI Taxonomy" id="537972"/>
    <lineage>
        <taxon>Bacteria</taxon>
        <taxon>Pseudomonadati</taxon>
        <taxon>Campylobacterota</taxon>
        <taxon>Epsilonproteobacteria</taxon>
        <taxon>Campylobacterales</taxon>
        <taxon>Helicobacteraceae</taxon>
        <taxon>Helicobacter</taxon>
    </lineage>
</organism>
<protein>
    <submittedName>
        <fullName evidence="1">Uncharacterized protein</fullName>
    </submittedName>
</protein>